<gene>
    <name evidence="1" type="ORF">SDC9_210968</name>
</gene>
<comment type="caution">
    <text evidence="1">The sequence shown here is derived from an EMBL/GenBank/DDBJ whole genome shotgun (WGS) entry which is preliminary data.</text>
</comment>
<reference evidence="1" key="1">
    <citation type="submission" date="2019-08" db="EMBL/GenBank/DDBJ databases">
        <authorList>
            <person name="Kucharzyk K."/>
            <person name="Murdoch R.W."/>
            <person name="Higgins S."/>
            <person name="Loffler F."/>
        </authorList>
    </citation>
    <scope>NUCLEOTIDE SEQUENCE</scope>
</reference>
<name>A0A645JVF0_9ZZZZ</name>
<evidence type="ECO:0000313" key="1">
    <source>
        <dbReference type="EMBL" id="MPN63213.1"/>
    </source>
</evidence>
<proteinExistence type="predicted"/>
<protein>
    <submittedName>
        <fullName evidence="1">Uncharacterized protein</fullName>
    </submittedName>
</protein>
<accession>A0A645JVF0</accession>
<dbReference type="EMBL" id="VSSQ01142286">
    <property type="protein sequence ID" value="MPN63213.1"/>
    <property type="molecule type" value="Genomic_DNA"/>
</dbReference>
<dbReference type="AlphaFoldDB" id="A0A645JVF0"/>
<sequence length="126" mass="14455">MSGAAVYFLGNSNILWILHGQIDNFRTKFFNNLISSLRQHLLVMTPVLPLTHCDTYQRTGSFYANLAQDISANLLINRMNGQYWISSHMNLRLGYLQSFKLIAGTFVPYRDQIHHIANITHGTSRQ</sequence>
<organism evidence="1">
    <name type="scientific">bioreactor metagenome</name>
    <dbReference type="NCBI Taxonomy" id="1076179"/>
    <lineage>
        <taxon>unclassified sequences</taxon>
        <taxon>metagenomes</taxon>
        <taxon>ecological metagenomes</taxon>
    </lineage>
</organism>